<dbReference type="GO" id="GO:0005524">
    <property type="term" value="F:ATP binding"/>
    <property type="evidence" value="ECO:0007669"/>
    <property type="project" value="UniProtKB-KW"/>
</dbReference>
<feature type="domain" description="PAC" evidence="22">
    <location>
        <begin position="869"/>
        <end position="921"/>
    </location>
</feature>
<evidence type="ECO:0000313" key="24">
    <source>
        <dbReference type="EMBL" id="ADN15022.1"/>
    </source>
</evidence>
<dbReference type="Gene3D" id="3.30.450.40">
    <property type="match status" value="2"/>
</dbReference>
<dbReference type="Pfam" id="PF02518">
    <property type="entry name" value="HATPase_c"/>
    <property type="match status" value="1"/>
</dbReference>
<dbReference type="GO" id="GO:0016020">
    <property type="term" value="C:membrane"/>
    <property type="evidence" value="ECO:0007669"/>
    <property type="project" value="UniProtKB-SubCell"/>
</dbReference>
<evidence type="ECO:0000256" key="1">
    <source>
        <dbReference type="ARBA" id="ARBA00000085"/>
    </source>
</evidence>
<dbReference type="SUPFAM" id="SSF54631">
    <property type="entry name" value="CBS-domain pair"/>
    <property type="match status" value="2"/>
</dbReference>
<keyword evidence="8 24" id="KW-0418">Kinase</keyword>
<dbReference type="eggNOG" id="COG2202">
    <property type="taxonomic scope" value="Bacteria"/>
</dbReference>
<dbReference type="InterPro" id="IPR001610">
    <property type="entry name" value="PAC"/>
</dbReference>
<evidence type="ECO:0000256" key="8">
    <source>
        <dbReference type="ARBA" id="ARBA00022777"/>
    </source>
</evidence>
<keyword evidence="25" id="KW-1185">Reference proteome</keyword>
<dbReference type="PROSITE" id="PS50112">
    <property type="entry name" value="PAS"/>
    <property type="match status" value="3"/>
</dbReference>
<dbReference type="Gene3D" id="3.30.450.20">
    <property type="entry name" value="PAS domain"/>
    <property type="match status" value="3"/>
</dbReference>
<dbReference type="InterPro" id="IPR046342">
    <property type="entry name" value="CBS_dom_sf"/>
</dbReference>
<evidence type="ECO:0000259" key="22">
    <source>
        <dbReference type="PROSITE" id="PS50113"/>
    </source>
</evidence>
<keyword evidence="10" id="KW-0902">Two-component regulatory system</keyword>
<dbReference type="eggNOG" id="COG0517">
    <property type="taxonomic scope" value="Bacteria"/>
</dbReference>
<evidence type="ECO:0000259" key="18">
    <source>
        <dbReference type="PROSITE" id="PS50046"/>
    </source>
</evidence>
<keyword evidence="12" id="KW-0131">Cell cycle</keyword>
<keyword evidence="16" id="KW-0175">Coiled coil</keyword>
<evidence type="ECO:0000259" key="19">
    <source>
        <dbReference type="PROSITE" id="PS50109"/>
    </source>
</evidence>
<evidence type="ECO:0000259" key="20">
    <source>
        <dbReference type="PROSITE" id="PS50110"/>
    </source>
</evidence>
<dbReference type="HOGENOM" id="CLU_243799_0_0_3"/>
<dbReference type="FunFam" id="1.10.287.130:FF:000038">
    <property type="entry name" value="Sensory transduction histidine kinase"/>
    <property type="match status" value="1"/>
</dbReference>
<dbReference type="OrthoDB" id="415806at2"/>
<dbReference type="EC" id="2.7.13.3" evidence="4"/>
<dbReference type="Pfam" id="PF00571">
    <property type="entry name" value="CBS"/>
    <property type="match status" value="3"/>
</dbReference>
<dbReference type="InterPro" id="IPR003018">
    <property type="entry name" value="GAF"/>
</dbReference>
<evidence type="ECO:0000256" key="13">
    <source>
        <dbReference type="ARBA" id="ARBA00074306"/>
    </source>
</evidence>
<dbReference type="Pfam" id="PF00072">
    <property type="entry name" value="Response_reg"/>
    <property type="match status" value="1"/>
</dbReference>
<dbReference type="Pfam" id="PF01590">
    <property type="entry name" value="GAF"/>
    <property type="match status" value="2"/>
</dbReference>
<dbReference type="InterPro" id="IPR003661">
    <property type="entry name" value="HisK_dim/P_dom"/>
</dbReference>
<keyword evidence="5 14" id="KW-0597">Phosphoprotein</keyword>
<keyword evidence="7" id="KW-0547">Nucleotide-binding</keyword>
<feature type="coiled-coil region" evidence="16">
    <location>
        <begin position="1089"/>
        <end position="1116"/>
    </location>
</feature>
<dbReference type="SMART" id="SM00387">
    <property type="entry name" value="HATPase_c"/>
    <property type="match status" value="1"/>
</dbReference>
<dbReference type="SUPFAM" id="SSF55781">
    <property type="entry name" value="GAF domain-like"/>
    <property type="match status" value="2"/>
</dbReference>
<dbReference type="PANTHER" id="PTHR45339:SF1">
    <property type="entry name" value="HYBRID SIGNAL TRANSDUCTION HISTIDINE KINASE J"/>
    <property type="match status" value="1"/>
</dbReference>
<feature type="coiled-coil region" evidence="16">
    <location>
        <begin position="777"/>
        <end position="804"/>
    </location>
</feature>
<dbReference type="PROSITE" id="PS50109">
    <property type="entry name" value="HIS_KIN"/>
    <property type="match status" value="1"/>
</dbReference>
<dbReference type="PROSITE" id="PS50046">
    <property type="entry name" value="PHYTOCHROME_2"/>
    <property type="match status" value="1"/>
</dbReference>
<dbReference type="PANTHER" id="PTHR45339">
    <property type="entry name" value="HYBRID SIGNAL TRANSDUCTION HISTIDINE KINASE J"/>
    <property type="match status" value="1"/>
</dbReference>
<dbReference type="eggNOG" id="COG0745">
    <property type="taxonomic scope" value="Bacteria"/>
</dbReference>
<feature type="coiled-coil region" evidence="16">
    <location>
        <begin position="290"/>
        <end position="336"/>
    </location>
</feature>
<dbReference type="PROSITE" id="PS51371">
    <property type="entry name" value="CBS"/>
    <property type="match status" value="3"/>
</dbReference>
<feature type="domain" description="PAS" evidence="21">
    <location>
        <begin position="666"/>
        <end position="739"/>
    </location>
</feature>
<evidence type="ECO:0000259" key="21">
    <source>
        <dbReference type="PROSITE" id="PS50112"/>
    </source>
</evidence>
<dbReference type="SMART" id="SM00065">
    <property type="entry name" value="GAF"/>
    <property type="match status" value="2"/>
</dbReference>
<dbReference type="KEGG" id="cyj:Cyan7822_3067"/>
<keyword evidence="15" id="KW-0129">CBS domain</keyword>
<feature type="domain" description="Histidine kinase" evidence="19">
    <location>
        <begin position="1126"/>
        <end position="1349"/>
    </location>
</feature>
<dbReference type="InterPro" id="IPR036890">
    <property type="entry name" value="HATPase_C_sf"/>
</dbReference>
<keyword evidence="11" id="KW-0472">Membrane</keyword>
<feature type="domain" description="CBS" evidence="23">
    <location>
        <begin position="166"/>
        <end position="229"/>
    </location>
</feature>
<keyword evidence="6" id="KW-0808">Transferase</keyword>
<feature type="domain" description="Response regulatory" evidence="20">
    <location>
        <begin position="1374"/>
        <end position="1489"/>
    </location>
</feature>
<dbReference type="Gene3D" id="3.30.565.10">
    <property type="entry name" value="Histidine kinase-like ATPase, C-terminal domain"/>
    <property type="match status" value="1"/>
</dbReference>
<dbReference type="InterPro" id="IPR035965">
    <property type="entry name" value="PAS-like_dom_sf"/>
</dbReference>
<dbReference type="SMART" id="SM00091">
    <property type="entry name" value="PAS"/>
    <property type="match status" value="3"/>
</dbReference>
<dbReference type="CDD" id="cd00082">
    <property type="entry name" value="HisKA"/>
    <property type="match status" value="1"/>
</dbReference>
<evidence type="ECO:0000256" key="5">
    <source>
        <dbReference type="ARBA" id="ARBA00022553"/>
    </source>
</evidence>
<dbReference type="Gene3D" id="3.40.50.2300">
    <property type="match status" value="1"/>
</dbReference>
<dbReference type="PROSITE" id="PS50113">
    <property type="entry name" value="PAC"/>
    <property type="match status" value="2"/>
</dbReference>
<evidence type="ECO:0000256" key="17">
    <source>
        <dbReference type="SAM" id="MobiDB-lite"/>
    </source>
</evidence>
<gene>
    <name evidence="24" type="ordered locus">Cyan7822_3067</name>
</gene>
<dbReference type="CDD" id="cd16922">
    <property type="entry name" value="HATPase_EvgS-ArcB-TorS-like"/>
    <property type="match status" value="1"/>
</dbReference>
<dbReference type="eggNOG" id="COG2203">
    <property type="taxonomic scope" value="Bacteria"/>
</dbReference>
<evidence type="ECO:0000256" key="11">
    <source>
        <dbReference type="ARBA" id="ARBA00023136"/>
    </source>
</evidence>
<dbReference type="InterPro" id="IPR029016">
    <property type="entry name" value="GAF-like_dom_sf"/>
</dbReference>
<dbReference type="InterPro" id="IPR016132">
    <property type="entry name" value="Phyto_chromo_attachment"/>
</dbReference>
<dbReference type="GO" id="GO:0000155">
    <property type="term" value="F:phosphorelay sensor kinase activity"/>
    <property type="evidence" value="ECO:0007669"/>
    <property type="project" value="InterPro"/>
</dbReference>
<evidence type="ECO:0000256" key="3">
    <source>
        <dbReference type="ARBA" id="ARBA00006402"/>
    </source>
</evidence>
<dbReference type="Gene3D" id="1.10.287.130">
    <property type="match status" value="1"/>
</dbReference>
<feature type="domain" description="CBS" evidence="23">
    <location>
        <begin position="235"/>
        <end position="293"/>
    </location>
</feature>
<dbReference type="SUPFAM" id="SSF52172">
    <property type="entry name" value="CheY-like"/>
    <property type="match status" value="1"/>
</dbReference>
<reference evidence="25" key="1">
    <citation type="journal article" date="2011" name="MBio">
        <title>Novel metabolic attributes of the genus Cyanothece, comprising a group of unicellular nitrogen-fixing Cyanobacteria.</title>
        <authorList>
            <person name="Bandyopadhyay A."/>
            <person name="Elvitigala T."/>
            <person name="Welsh E."/>
            <person name="Stockel J."/>
            <person name="Liberton M."/>
            <person name="Min H."/>
            <person name="Sherman L.A."/>
            <person name="Pakrasi H.B."/>
        </authorList>
    </citation>
    <scope>NUCLEOTIDE SEQUENCE [LARGE SCALE GENOMIC DNA]</scope>
    <source>
        <strain evidence="25">PCC 7822</strain>
    </source>
</reference>
<dbReference type="PROSITE" id="PS50110">
    <property type="entry name" value="RESPONSE_REGULATORY"/>
    <property type="match status" value="1"/>
</dbReference>
<dbReference type="NCBIfam" id="TIGR00229">
    <property type="entry name" value="sensory_box"/>
    <property type="match status" value="3"/>
</dbReference>
<dbReference type="SUPFAM" id="SSF55785">
    <property type="entry name" value="PYP-like sensor domain (PAS domain)"/>
    <property type="match status" value="3"/>
</dbReference>
<feature type="domain" description="CBS" evidence="23">
    <location>
        <begin position="99"/>
        <end position="159"/>
    </location>
</feature>
<dbReference type="RefSeq" id="WP_013323115.1">
    <property type="nucleotide sequence ID" value="NC_014501.1"/>
</dbReference>
<comment type="similarity">
    <text evidence="3">In the N-terminal section; belongs to the phytochrome family.</text>
</comment>
<evidence type="ECO:0000256" key="12">
    <source>
        <dbReference type="ARBA" id="ARBA00023306"/>
    </source>
</evidence>
<name>E0U9V2_GLOV7</name>
<feature type="domain" description="Phytochrome chromophore attachment site" evidence="18">
    <location>
        <begin position="352"/>
        <end position="488"/>
    </location>
</feature>
<keyword evidence="9" id="KW-0067">ATP-binding</keyword>
<feature type="domain" description="PAC" evidence="22">
    <location>
        <begin position="741"/>
        <end position="793"/>
    </location>
</feature>
<evidence type="ECO:0000256" key="14">
    <source>
        <dbReference type="PROSITE-ProRule" id="PRU00169"/>
    </source>
</evidence>
<dbReference type="Pfam" id="PF08447">
    <property type="entry name" value="PAS_3"/>
    <property type="match status" value="2"/>
</dbReference>
<evidence type="ECO:0000313" key="25">
    <source>
        <dbReference type="Proteomes" id="UP000008206"/>
    </source>
</evidence>
<dbReference type="eggNOG" id="COG2205">
    <property type="taxonomic scope" value="Bacteria"/>
</dbReference>
<evidence type="ECO:0000256" key="6">
    <source>
        <dbReference type="ARBA" id="ARBA00022679"/>
    </source>
</evidence>
<evidence type="ECO:0000256" key="4">
    <source>
        <dbReference type="ARBA" id="ARBA00012438"/>
    </source>
</evidence>
<dbReference type="eggNOG" id="COG4191">
    <property type="taxonomic scope" value="Bacteria"/>
</dbReference>
<accession>E0U9V2</accession>
<dbReference type="InterPro" id="IPR000700">
    <property type="entry name" value="PAS-assoc_C"/>
</dbReference>
<dbReference type="CDD" id="cd00130">
    <property type="entry name" value="PAS"/>
    <property type="match status" value="3"/>
</dbReference>
<dbReference type="SMART" id="SM00116">
    <property type="entry name" value="CBS"/>
    <property type="match status" value="4"/>
</dbReference>
<dbReference type="InterPro" id="IPR036097">
    <property type="entry name" value="HisK_dim/P_sf"/>
</dbReference>
<feature type="region of interest" description="Disordered" evidence="17">
    <location>
        <begin position="37"/>
        <end position="58"/>
    </location>
</feature>
<evidence type="ECO:0000256" key="7">
    <source>
        <dbReference type="ARBA" id="ARBA00022741"/>
    </source>
</evidence>
<dbReference type="InterPro" id="IPR013655">
    <property type="entry name" value="PAS_fold_3"/>
</dbReference>
<evidence type="ECO:0000256" key="10">
    <source>
        <dbReference type="ARBA" id="ARBA00023012"/>
    </source>
</evidence>
<dbReference type="STRING" id="497965.Cyan7822_3067"/>
<comment type="catalytic activity">
    <reaction evidence="1">
        <text>ATP + protein L-histidine = ADP + protein N-phospho-L-histidine.</text>
        <dbReference type="EC" id="2.7.13.3"/>
    </reaction>
</comment>
<feature type="modified residue" description="4-aspartylphosphate" evidence="14">
    <location>
        <position position="1423"/>
    </location>
</feature>
<evidence type="ECO:0000256" key="9">
    <source>
        <dbReference type="ARBA" id="ARBA00022840"/>
    </source>
</evidence>
<dbReference type="CDD" id="cd17774">
    <property type="entry name" value="CBS_two-component_sensor_histidine_kinase_repeat2"/>
    <property type="match status" value="1"/>
</dbReference>
<dbReference type="SMART" id="SM00448">
    <property type="entry name" value="REC"/>
    <property type="match status" value="1"/>
</dbReference>
<organism evidence="24 25">
    <name type="scientific">Gloeothece verrucosa (strain PCC 7822)</name>
    <name type="common">Cyanothece sp. (strain PCC 7822)</name>
    <dbReference type="NCBI Taxonomy" id="497965"/>
    <lineage>
        <taxon>Bacteria</taxon>
        <taxon>Bacillati</taxon>
        <taxon>Cyanobacteriota</taxon>
        <taxon>Cyanophyceae</taxon>
        <taxon>Oscillatoriophycideae</taxon>
        <taxon>Chroococcales</taxon>
        <taxon>Aphanothecaceae</taxon>
        <taxon>Gloeothece</taxon>
        <taxon>Gloeothece verrucosa</taxon>
    </lineage>
</organism>
<evidence type="ECO:0000256" key="16">
    <source>
        <dbReference type="SAM" id="Coils"/>
    </source>
</evidence>
<comment type="subcellular location">
    <subcellularLocation>
        <location evidence="2">Membrane</location>
    </subcellularLocation>
</comment>
<dbReference type="SMART" id="SM00086">
    <property type="entry name" value="PAC"/>
    <property type="match status" value="2"/>
</dbReference>
<dbReference type="Proteomes" id="UP000008206">
    <property type="component" value="Chromosome"/>
</dbReference>
<dbReference type="Pfam" id="PF00512">
    <property type="entry name" value="HisKA"/>
    <property type="match status" value="1"/>
</dbReference>
<dbReference type="InterPro" id="IPR001789">
    <property type="entry name" value="Sig_transdc_resp-reg_receiver"/>
</dbReference>
<dbReference type="InterPro" id="IPR011006">
    <property type="entry name" value="CheY-like_superfamily"/>
</dbReference>
<evidence type="ECO:0000256" key="2">
    <source>
        <dbReference type="ARBA" id="ARBA00004370"/>
    </source>
</evidence>
<dbReference type="EMBL" id="CP002198">
    <property type="protein sequence ID" value="ADN15022.1"/>
    <property type="molecule type" value="Genomic_DNA"/>
</dbReference>
<dbReference type="InterPro" id="IPR013656">
    <property type="entry name" value="PAS_4"/>
</dbReference>
<dbReference type="SUPFAM" id="SSF47384">
    <property type="entry name" value="Homodimeric domain of signal transducing histidine kinase"/>
    <property type="match status" value="1"/>
</dbReference>
<dbReference type="SUPFAM" id="SSF55874">
    <property type="entry name" value="ATPase domain of HSP90 chaperone/DNA topoisomerase II/histidine kinase"/>
    <property type="match status" value="1"/>
</dbReference>
<feature type="coiled-coil region" evidence="16">
    <location>
        <begin position="503"/>
        <end position="544"/>
    </location>
</feature>
<dbReference type="Pfam" id="PF08448">
    <property type="entry name" value="PAS_4"/>
    <property type="match status" value="1"/>
</dbReference>
<proteinExistence type="inferred from homology"/>
<dbReference type="FunFam" id="3.30.565.10:FF:000010">
    <property type="entry name" value="Sensor histidine kinase RcsC"/>
    <property type="match status" value="1"/>
</dbReference>
<feature type="domain" description="PAS" evidence="21">
    <location>
        <begin position="541"/>
        <end position="595"/>
    </location>
</feature>
<dbReference type="Gene3D" id="3.10.580.10">
    <property type="entry name" value="CBS-domain"/>
    <property type="match status" value="2"/>
</dbReference>
<feature type="domain" description="PAS" evidence="21">
    <location>
        <begin position="794"/>
        <end position="866"/>
    </location>
</feature>
<dbReference type="InterPro" id="IPR005467">
    <property type="entry name" value="His_kinase_dom"/>
</dbReference>
<dbReference type="InterPro" id="IPR003594">
    <property type="entry name" value="HATPase_dom"/>
</dbReference>
<evidence type="ECO:0000256" key="15">
    <source>
        <dbReference type="PROSITE-ProRule" id="PRU00703"/>
    </source>
</evidence>
<dbReference type="InterPro" id="IPR000644">
    <property type="entry name" value="CBS_dom"/>
</dbReference>
<dbReference type="InterPro" id="IPR000014">
    <property type="entry name" value="PAS"/>
</dbReference>
<protein>
    <recommendedName>
        <fullName evidence="13">Circadian input-output histidine kinase CikA</fullName>
        <ecNumber evidence="4">2.7.13.3</ecNumber>
    </recommendedName>
</protein>
<evidence type="ECO:0000259" key="23">
    <source>
        <dbReference type="PROSITE" id="PS51371"/>
    </source>
</evidence>
<sequence>MLEQEPLPILKNYIERDFLTVTPETLVGQVLEQMSGGESPGNYLVTPPPNTNPKNTPKKKVSCALVQEGEKLIGLFTERDAVKLTAAQLPLDTCVADVMTRNLITRLESEIGDCCELIHFMQQHQVRHLPIVDLAQRPVGIITPQSIRASLQPTDLLKYRRVAEVMSENVIQASPNADVLSLARLMSDHRVSCVVIAESTPTGSIIPVGMVTERDIVTFQAQRLNSQDLRAEEIMSRPLLLIQPEETLWSGHQKMEQHHVRRLVVVNSKGELRGILTQTTLLQAIDPHELNRLILLLQNQLENLQQENLKLLKRVNQDLQQEVAQKNTQLNILNQQEKLLFDTVLRIRSSLNLETILATTTQEVRQFLQSDRVIIYRFETEKKGKVIVESVEKSEWSMLDYLIEDPCLAQARINPNQYHQTRVIHDIYQSNLDPCYLKFLEQFDIKANLIIPIKGKEKLWGFIGIHHCSSKRQWLATEVNFLENLAIHLEIAIGQATLVQQVQQHLEAQVAQQTRQLQQANQRLQQELEERQRTETALRETKARFQAFMKNAPLLAWINSLEGKMIYANQALLNLLDKSEQEVIAHTLQELFPQEFAQKYQDNNAYVARTGEILETLESAIQPDGSPKNYLVRKFPIFLEEQDPWIGGMAVDITAQQKAEAALITSEARFRQIAENIEEVFFINSADVSEIIYISPAYEKIWGRTCQSLYDNPGTWFDALHPDDRQNVEMAIARQQQGEPFQEEYRIIRPDGEVRWILSRAFPIYNDLGQLQHYVGLAADLTERKQAEAALQQSEAKFRELTESIAQVFYLMGKNGEIIYISPAYQAIWGKTCESLYQDPGSWLVSIHPEDLSRVATALDAQIKKGEPFDEIYRIIGLNEEIRWIHAQSFPTYDKKGQIYRFPGFAEDITARKLAEDALQHQLNKTLLLQKITDKIRQSLDPKEIFQTAARQIGEAFQVNRCLLHTYTQSSVNQVPVVAEYLWGGYPSILSVEISVADNPHIMKLLEQETAIASDYVDEDPLLQNIQPLCRRMGLKSMLAVGTFYQGKPNGIISLHQCDGYRPWTKDEIELIEAVAAQLGIAIAHARLLEGEKRRLKQLSEKNKALGRAKKEADIANKAKSEFLANMSHEIRTPMNAVLGFSDLLQDIITEPEAKEYLEAISASGKTLLRLINDILDLSKIEAGKLTLHYEPINLRILIAEIEQIFRHQATEKGLNLKSEIDPKLPCGVELDEVRLRQILLNVVGNAFKFTDTGQIKITVNCRANPEHSEKIDLKISVEDTGIGISPDNQTKIFNAFTQSEGQSNRKYGGTGLGLAITQRLVQMMGGTVHLQSQQGQGSKFTFYFPKVVAVNQLAPEMLKVALDENLDQFVTSTILVVDDVASNRNLIAGYFAATTHKLLFAEEGHQALRLAHNDHPDLILLDLRMPNLDGQETAQLLKQDEKTANIPVIIVTASSEIQEEMELRKICAGFIRKPVSRAQLVKALKKVLKLSVVPEEKTHEALPTDNKQDNLMPLRESPVGESLLQLLGLLREEAENTLPLLRKKMTIGQLEEFTERLQAWGQEYNSQLILDYAKSLQQQLDEYDWEKIPQTIENFLVIQQSLEQLINNASTH</sequence>
<dbReference type="PRINTS" id="PR00344">
    <property type="entry name" value="BCTRLSENSOR"/>
</dbReference>
<dbReference type="SMART" id="SM00388">
    <property type="entry name" value="HisKA"/>
    <property type="match status" value="1"/>
</dbReference>
<dbReference type="InterPro" id="IPR004358">
    <property type="entry name" value="Sig_transdc_His_kin-like_C"/>
</dbReference>